<evidence type="ECO:0000259" key="2">
    <source>
        <dbReference type="Pfam" id="PF03795"/>
    </source>
</evidence>
<dbReference type="RefSeq" id="WP_015651523.1">
    <property type="nucleotide sequence ID" value="NC_020506.1"/>
</dbReference>
<dbReference type="Pfam" id="PF03795">
    <property type="entry name" value="YCII"/>
    <property type="match status" value="1"/>
</dbReference>
<sequence>MTYFAVTYSYSPDSEAVVELRPTHREFIATLLAEGNIVGSGPFTDGEGGALIVIALPEGSNLVDAETLMNNDPFYKEGVLENRTIQTWNPVSKIF</sequence>
<evidence type="ECO:0000256" key="1">
    <source>
        <dbReference type="ARBA" id="ARBA00007689"/>
    </source>
</evidence>
<keyword evidence="4" id="KW-1185">Reference proteome</keyword>
<proteinExistence type="inferred from homology"/>
<dbReference type="Proteomes" id="UP000011760">
    <property type="component" value="Chromosome"/>
</dbReference>
<dbReference type="InterPro" id="IPR005545">
    <property type="entry name" value="YCII"/>
</dbReference>
<organism evidence="3 4">
    <name type="scientific">Corynebacterium callunae DSM 20147</name>
    <dbReference type="NCBI Taxonomy" id="1121353"/>
    <lineage>
        <taxon>Bacteria</taxon>
        <taxon>Bacillati</taxon>
        <taxon>Actinomycetota</taxon>
        <taxon>Actinomycetes</taxon>
        <taxon>Mycobacteriales</taxon>
        <taxon>Corynebacteriaceae</taxon>
        <taxon>Corynebacterium</taxon>
    </lineage>
</organism>
<evidence type="ECO:0000313" key="3">
    <source>
        <dbReference type="EMBL" id="AGG67092.1"/>
    </source>
</evidence>
<dbReference type="EMBL" id="CP004354">
    <property type="protein sequence ID" value="AGG67092.1"/>
    <property type="molecule type" value="Genomic_DNA"/>
</dbReference>
<dbReference type="Gene3D" id="3.30.70.1060">
    <property type="entry name" value="Dimeric alpha+beta barrel"/>
    <property type="match status" value="1"/>
</dbReference>
<dbReference type="OrthoDB" id="8968203at2"/>
<dbReference type="InterPro" id="IPR011008">
    <property type="entry name" value="Dimeric_a/b-barrel"/>
</dbReference>
<dbReference type="PATRIC" id="fig|1121353.3.peg.1682"/>
<feature type="domain" description="YCII-related" evidence="2">
    <location>
        <begin position="4"/>
        <end position="89"/>
    </location>
</feature>
<dbReference type="eggNOG" id="COG2350">
    <property type="taxonomic scope" value="Bacteria"/>
</dbReference>
<dbReference type="HOGENOM" id="CLU_110355_7_0_11"/>
<comment type="similarity">
    <text evidence="1">Belongs to the YciI family.</text>
</comment>
<accession>M1UUS8</accession>
<dbReference type="PANTHER" id="PTHR37828:SF1">
    <property type="entry name" value="YCII-RELATED DOMAIN-CONTAINING PROTEIN"/>
    <property type="match status" value="1"/>
</dbReference>
<name>M1UUS8_9CORY</name>
<evidence type="ECO:0000313" key="4">
    <source>
        <dbReference type="Proteomes" id="UP000011760"/>
    </source>
</evidence>
<dbReference type="AlphaFoldDB" id="M1UUS8"/>
<dbReference type="SUPFAM" id="SSF54909">
    <property type="entry name" value="Dimeric alpha+beta barrel"/>
    <property type="match status" value="1"/>
</dbReference>
<gene>
    <name evidence="3" type="ORF">H924_08250</name>
</gene>
<dbReference type="PANTHER" id="PTHR37828">
    <property type="entry name" value="GSR2449 PROTEIN"/>
    <property type="match status" value="1"/>
</dbReference>
<dbReference type="STRING" id="1121353.H924_08250"/>
<reference evidence="3 4" key="1">
    <citation type="submission" date="2013-02" db="EMBL/GenBank/DDBJ databases">
        <title>The complete genome sequence of Corynebacterium callunae DSM 20147.</title>
        <authorList>
            <person name="Ruckert C."/>
            <person name="Albersmeier A."/>
            <person name="Kalinowski J."/>
        </authorList>
    </citation>
    <scope>NUCLEOTIDE SEQUENCE [LARGE SCALE GENOMIC DNA]</scope>
    <source>
        <strain evidence="3 4">DSM 20147</strain>
    </source>
</reference>
<protein>
    <recommendedName>
        <fullName evidence="2">YCII-related domain-containing protein</fullName>
    </recommendedName>
</protein>
<dbReference type="KEGG" id="ccn:H924_08250"/>